<evidence type="ECO:0000256" key="7">
    <source>
        <dbReference type="ARBA" id="ARBA00023242"/>
    </source>
</evidence>
<evidence type="ECO:0000256" key="3">
    <source>
        <dbReference type="ARBA" id="ARBA00020612"/>
    </source>
</evidence>
<feature type="region of interest" description="Disordered" evidence="10">
    <location>
        <begin position="1483"/>
        <end position="1505"/>
    </location>
</feature>
<feature type="compositionally biased region" description="Basic and acidic residues" evidence="10">
    <location>
        <begin position="734"/>
        <end position="752"/>
    </location>
</feature>
<feature type="region of interest" description="Disordered" evidence="10">
    <location>
        <begin position="725"/>
        <end position="963"/>
    </location>
</feature>
<evidence type="ECO:0000256" key="1">
    <source>
        <dbReference type="ARBA" id="ARBA00004123"/>
    </source>
</evidence>
<feature type="compositionally biased region" description="Polar residues" evidence="10">
    <location>
        <begin position="1242"/>
        <end position="1251"/>
    </location>
</feature>
<evidence type="ECO:0000256" key="10">
    <source>
        <dbReference type="SAM" id="MobiDB-lite"/>
    </source>
</evidence>
<gene>
    <name evidence="12" type="ORF">PYX00_010677</name>
</gene>
<dbReference type="GO" id="GO:0045944">
    <property type="term" value="P:positive regulation of transcription by RNA polymerase II"/>
    <property type="evidence" value="ECO:0007669"/>
    <property type="project" value="UniProtKB-ARBA"/>
</dbReference>
<feature type="compositionally biased region" description="Low complexity" evidence="10">
    <location>
        <begin position="848"/>
        <end position="892"/>
    </location>
</feature>
<dbReference type="InterPro" id="IPR051999">
    <property type="entry name" value="Mediator_complex_subunit_1"/>
</dbReference>
<feature type="compositionally biased region" description="Low complexity" evidence="10">
    <location>
        <begin position="903"/>
        <end position="922"/>
    </location>
</feature>
<accession>A0AAW2HHB5</accession>
<feature type="region of interest" description="Disordered" evidence="10">
    <location>
        <begin position="982"/>
        <end position="1201"/>
    </location>
</feature>
<evidence type="ECO:0000256" key="9">
    <source>
        <dbReference type="RuleBase" id="RU364059"/>
    </source>
</evidence>
<comment type="similarity">
    <text evidence="2 9">Belongs to the Mediator complex subunit 1 family.</text>
</comment>
<feature type="compositionally biased region" description="Basic and acidic residues" evidence="10">
    <location>
        <begin position="1190"/>
        <end position="1201"/>
    </location>
</feature>
<reference evidence="12" key="1">
    <citation type="journal article" date="2024" name="Gigascience">
        <title>Chromosome-level genome of the poultry shaft louse Menopon gallinae provides insight into the host-switching and adaptive evolution of parasitic lice.</title>
        <authorList>
            <person name="Xu Y."/>
            <person name="Ma L."/>
            <person name="Liu S."/>
            <person name="Liang Y."/>
            <person name="Liu Q."/>
            <person name="He Z."/>
            <person name="Tian L."/>
            <person name="Duan Y."/>
            <person name="Cai W."/>
            <person name="Li H."/>
            <person name="Song F."/>
        </authorList>
    </citation>
    <scope>NUCLEOTIDE SEQUENCE</scope>
    <source>
        <strain evidence="12">Cailab_2023a</strain>
    </source>
</reference>
<keyword evidence="5 9" id="KW-0010">Activator</keyword>
<evidence type="ECO:0000259" key="11">
    <source>
        <dbReference type="Pfam" id="PF10744"/>
    </source>
</evidence>
<evidence type="ECO:0000256" key="2">
    <source>
        <dbReference type="ARBA" id="ARBA00006210"/>
    </source>
</evidence>
<feature type="compositionally biased region" description="Low complexity" evidence="10">
    <location>
        <begin position="984"/>
        <end position="998"/>
    </location>
</feature>
<feature type="compositionally biased region" description="Polar residues" evidence="10">
    <location>
        <begin position="929"/>
        <end position="950"/>
    </location>
</feature>
<feature type="compositionally biased region" description="Polar residues" evidence="10">
    <location>
        <begin position="796"/>
        <end position="807"/>
    </location>
</feature>
<feature type="region of interest" description="Disordered" evidence="10">
    <location>
        <begin position="1230"/>
        <end position="1300"/>
    </location>
</feature>
<evidence type="ECO:0000256" key="5">
    <source>
        <dbReference type="ARBA" id="ARBA00023159"/>
    </source>
</evidence>
<feature type="compositionally biased region" description="Basic and acidic residues" evidence="10">
    <location>
        <begin position="1172"/>
        <end position="1183"/>
    </location>
</feature>
<protein>
    <recommendedName>
        <fullName evidence="3 9">Mediator of RNA polymerase II transcription subunit 1</fullName>
    </recommendedName>
    <alternativeName>
        <fullName evidence="8 9">Mediator complex subunit 1</fullName>
    </alternativeName>
</protein>
<dbReference type="PANTHER" id="PTHR12881:SF10">
    <property type="entry name" value="MEDIATOR OF RNA POLYMERASE II TRANSCRIPTION SUBUNIT 1"/>
    <property type="match status" value="1"/>
</dbReference>
<evidence type="ECO:0000313" key="12">
    <source>
        <dbReference type="EMBL" id="KAL0268886.1"/>
    </source>
</evidence>
<comment type="subcellular location">
    <subcellularLocation>
        <location evidence="1 9">Nucleus</location>
    </subcellularLocation>
</comment>
<evidence type="ECO:0000256" key="8">
    <source>
        <dbReference type="ARBA" id="ARBA00031254"/>
    </source>
</evidence>
<comment type="function">
    <text evidence="9">Component of the Mediator complex, a coactivator involved in the regulated transcription of nearly all RNA polymerase II-dependent genes. Mediator functions as a bridge to convey information from gene-specific regulatory proteins to the basal RNA polymerase II transcription machinery. Mediator is recruited to promoters by direct interactions with regulatory proteins and serves as a scaffold for the assembly of a functional preinitiation complex with RNA polymerase II and the general transcription factors.</text>
</comment>
<feature type="region of interest" description="Disordered" evidence="10">
    <location>
        <begin position="1371"/>
        <end position="1414"/>
    </location>
</feature>
<feature type="compositionally biased region" description="Low complexity" evidence="10">
    <location>
        <begin position="1253"/>
        <end position="1300"/>
    </location>
</feature>
<feature type="compositionally biased region" description="Polar residues" evidence="10">
    <location>
        <begin position="1491"/>
        <end position="1505"/>
    </location>
</feature>
<feature type="compositionally biased region" description="Polar residues" evidence="10">
    <location>
        <begin position="1140"/>
        <end position="1155"/>
    </location>
</feature>
<keyword evidence="6 9" id="KW-0804">Transcription</keyword>
<proteinExistence type="inferred from homology"/>
<dbReference type="Pfam" id="PF10744">
    <property type="entry name" value="Med1"/>
    <property type="match status" value="1"/>
</dbReference>
<dbReference type="PANTHER" id="PTHR12881">
    <property type="entry name" value="MEDIATOR OF RNA POLYMERASE II TRANSCRIPTION SUBUNIT 1"/>
    <property type="match status" value="1"/>
</dbReference>
<keyword evidence="7 9" id="KW-0539">Nucleus</keyword>
<evidence type="ECO:0000256" key="4">
    <source>
        <dbReference type="ARBA" id="ARBA00023015"/>
    </source>
</evidence>
<dbReference type="InterPro" id="IPR019680">
    <property type="entry name" value="Mediator_Med1"/>
</dbReference>
<feature type="domain" description="Mediator complex subunit Med1" evidence="11">
    <location>
        <begin position="48"/>
        <end position="399"/>
    </location>
</feature>
<organism evidence="12">
    <name type="scientific">Menopon gallinae</name>
    <name type="common">poultry shaft louse</name>
    <dbReference type="NCBI Taxonomy" id="328185"/>
    <lineage>
        <taxon>Eukaryota</taxon>
        <taxon>Metazoa</taxon>
        <taxon>Ecdysozoa</taxon>
        <taxon>Arthropoda</taxon>
        <taxon>Hexapoda</taxon>
        <taxon>Insecta</taxon>
        <taxon>Pterygota</taxon>
        <taxon>Neoptera</taxon>
        <taxon>Paraneoptera</taxon>
        <taxon>Psocodea</taxon>
        <taxon>Troctomorpha</taxon>
        <taxon>Phthiraptera</taxon>
        <taxon>Amblycera</taxon>
        <taxon>Menoponidae</taxon>
        <taxon>Menopon</taxon>
    </lineage>
</organism>
<sequence length="1520" mass="163359">MATMELMMEKIRSKANQYKTFAECAKALRMPQLEKRFPMDVSDRNQLQKCLDTLQQSMKVNTLQGMVERLESISRQLNLKVMTGQTGLELFISSDMFYLEISLELSGNVKDVKVHHEGKPEQQSCDELVKSLSRGDFDDFTSQLQGLISIYQLNAEKKVKWKAFSALCALETDLDTQWSLQSGIKDVQILLNMSPVGVLEKRKGGHPMRLTYFVSPYDVLETKKELSVELINKSKIGSSVTVCLEGSAAHKLQIAPLITINKSSGKSALSYLPMTTTNSTTLPAYFVLKLNKPQPICLELVKHINTITELECCDTSTSYPLFSLITQHFSNGKMDSSLNKGLFVNLPDQVHCYFMTECKGLDGVVVSSIPFTHPSHVPQILAVLRQQAIFNTLVNSVIRPHSKQDVENMIMLEVSALSCRHLSVSFEHPLQESMSTIEIDLTDISAVKAKLYSTATETNLRTSSEHISKILQRCLSIPVTMRYLIRTLQNQQMDMTFTSINNGSFSSAPNGGLGGNNDRGLDTSKIKQEPGMSNGLSGRSSTLKSLINDDFSSFSTTVIDSNIQKTNIINLVSEPHKKKRKTEKHWKPAKQKPVEDCEVLLESSSNDSVSMGTPMEVDVDPEYLTHDKDSSEVGDPDETDEILKITAAANRLEPKLKKCKEVKKSPSRSSLIMDLAEGKSLVPPSVTITPITSNTPNINSVLERRPGIEIFPISNTTPSNIATSITITPISGSGDKDERKNFKNRNLEDKFREKKRKRRKDEDGGTKMGPPGKVPAKSDPLSKPVSVSIIKPATDSPPTMNRPNSPSIRKYSPSPTHFREKSTGSSIQPSPKHSPAYGSSPKHSPKHGTTSPKQPSGSSGKPSMSTLKSASSSPNSSKTESKVKSSSSSGSSKDSRDRDASRKGSGTASSSSSGSPKIKSSSVKLKQLEITSEVTATSTSSNALPTNSASIDPKNAGNALQRNRKGSLSAVIDKLKSAQEVGDPIISGGISASSSSPANLSKREGVASGASKEGKIPTNPSASSATKISGLESKTSQIQKVPDGVKNPAEYMVKQSSEGIKLLINKKSKESSKVSKNGSCSGTGSPKTHTGLKPGVVSGPASKKPTSSKSSCITAVSSKLPSSVSKSSGIKASTSMSKSVSKNTGSPKMSSSGATDLSRKESVGKSRTLKTGMEKGIFKEGVRKGSPAPSRDEDHERVKTLKLDSGLPASLVVEGLMKPFDTKFQIPKLSARNNNNTSSTSGHFDSSNITALGSDGSENNNNNGNNNCSNSGNNSACSTGNSSSASSNSGKNNNNNNNNIKSSAEKLLEKSDVKIVELPAHKASLDIAANLKYTSKHDSDCMAKVPSTGVPNLLPLPMGLANVSPKLPMTSPNLPTTSLSSITSKLDRGDDSPGVMLNEKNEPEMKSSTIDGSSVKFQSASSVKAEELKRPELSKHVITSSQQSPDILDFSSSVNLPGKLNIPEKGEKSLIGSTPACFIKPHSPALFGKSPGQSPVNLPSHSPQSIIDDDLMDEALLLRK</sequence>
<dbReference type="GO" id="GO:0016592">
    <property type="term" value="C:mediator complex"/>
    <property type="evidence" value="ECO:0007669"/>
    <property type="project" value="InterPro"/>
</dbReference>
<feature type="compositionally biased region" description="Low complexity" evidence="10">
    <location>
        <begin position="1371"/>
        <end position="1384"/>
    </location>
</feature>
<dbReference type="GO" id="GO:0003712">
    <property type="term" value="F:transcription coregulator activity"/>
    <property type="evidence" value="ECO:0007669"/>
    <property type="project" value="InterPro"/>
</dbReference>
<feature type="compositionally biased region" description="Basic and acidic residues" evidence="10">
    <location>
        <begin position="893"/>
        <end position="902"/>
    </location>
</feature>
<keyword evidence="4 9" id="KW-0805">Transcription regulation</keyword>
<name>A0AAW2HHB5_9NEOP</name>
<feature type="compositionally biased region" description="Polar residues" evidence="10">
    <location>
        <begin position="1018"/>
        <end position="1039"/>
    </location>
</feature>
<comment type="caution">
    <text evidence="12">The sequence shown here is derived from an EMBL/GenBank/DDBJ whole genome shotgun (WGS) entry which is preliminary data.</text>
</comment>
<dbReference type="EMBL" id="JARGDH010000005">
    <property type="protein sequence ID" value="KAL0268886.1"/>
    <property type="molecule type" value="Genomic_DNA"/>
</dbReference>
<feature type="compositionally biased region" description="Low complexity" evidence="10">
    <location>
        <begin position="1102"/>
        <end position="1139"/>
    </location>
</feature>
<evidence type="ECO:0000256" key="6">
    <source>
        <dbReference type="ARBA" id="ARBA00023163"/>
    </source>
</evidence>